<keyword evidence="1" id="KW-0378">Hydrolase</keyword>
<dbReference type="GO" id="GO:0016787">
    <property type="term" value="F:hydrolase activity"/>
    <property type="evidence" value="ECO:0007669"/>
    <property type="project" value="UniProtKB-KW"/>
</dbReference>
<dbReference type="Proteomes" id="UP000039021">
    <property type="component" value="Unassembled WGS sequence"/>
</dbReference>
<name>A0A916LCA4_MYCTX</name>
<sequence length="39" mass="4519">MAAIEEHLVELRVVPGPRDDWLVDPDALVQSRCRPTDYR</sequence>
<dbReference type="AlphaFoldDB" id="A0A916LCA4"/>
<accession>A0A916LCA4</accession>
<organism evidence="1 2">
    <name type="scientific">Mycobacterium tuberculosis</name>
    <dbReference type="NCBI Taxonomy" id="1773"/>
    <lineage>
        <taxon>Bacteria</taxon>
        <taxon>Bacillati</taxon>
        <taxon>Actinomycetota</taxon>
        <taxon>Actinomycetes</taxon>
        <taxon>Mycobacteriales</taxon>
        <taxon>Mycobacteriaceae</taxon>
        <taxon>Mycobacterium</taxon>
        <taxon>Mycobacterium tuberculosis complex</taxon>
    </lineage>
</organism>
<protein>
    <submittedName>
        <fullName evidence="1">Allophanate hydrolase</fullName>
    </submittedName>
</protein>
<evidence type="ECO:0000313" key="1">
    <source>
        <dbReference type="EMBL" id="COY53114.1"/>
    </source>
</evidence>
<comment type="caution">
    <text evidence="1">The sequence shown here is derived from an EMBL/GenBank/DDBJ whole genome shotgun (WGS) entry which is preliminary data.</text>
</comment>
<dbReference type="EMBL" id="CSBK01001309">
    <property type="protein sequence ID" value="COY53114.1"/>
    <property type="molecule type" value="Genomic_DNA"/>
</dbReference>
<gene>
    <name evidence="1" type="ORF">ERS007739_02754</name>
</gene>
<proteinExistence type="predicted"/>
<evidence type="ECO:0000313" key="2">
    <source>
        <dbReference type="Proteomes" id="UP000039021"/>
    </source>
</evidence>
<reference evidence="2" key="1">
    <citation type="submission" date="2015-03" db="EMBL/GenBank/DDBJ databases">
        <authorList>
            <consortium name="Pathogen Informatics"/>
        </authorList>
    </citation>
    <scope>NUCLEOTIDE SEQUENCE [LARGE SCALE GENOMIC DNA]</scope>
    <source>
        <strain evidence="2">N09902308</strain>
    </source>
</reference>